<name>A0A3D9CLM4_9FLAO</name>
<gene>
    <name evidence="1" type="ORF">DRF58_16435</name>
</gene>
<keyword evidence="2" id="KW-1185">Reference proteome</keyword>
<protein>
    <recommendedName>
        <fullName evidence="3">Lipoprotein</fullName>
    </recommendedName>
</protein>
<comment type="caution">
    <text evidence="1">The sequence shown here is derived from an EMBL/GenBank/DDBJ whole genome shotgun (WGS) entry which is preliminary data.</text>
</comment>
<dbReference type="AlphaFoldDB" id="A0A3D9CLM4"/>
<sequence length="127" mass="14863">MKNWSRHITFILFLFLGFLLTPNLSYACSKISIKTEHHKSSKKHFKKTEKKDCCKTKSCEDHHSENNCNGKCKDSSCRCGNSSFSLFLPTELKVNTSFDVIEKHQFEFTRSYYSLEHYSIWQPPKIG</sequence>
<proteinExistence type="predicted"/>
<reference evidence="1 2" key="1">
    <citation type="journal article" date="2006" name="Int. J. Syst. Evol. Microbiol.">
        <title>Chryseobacterium hispanicum sp. nov., isolated from the drinking water distribution system of Sevilla, Spain.</title>
        <authorList>
            <person name="Gallego V."/>
            <person name="Garcia M.T."/>
            <person name="Ventosa A."/>
        </authorList>
    </citation>
    <scope>NUCLEOTIDE SEQUENCE [LARGE SCALE GENOMIC DNA]</scope>
    <source>
        <strain evidence="1 2">KCTC 22104</strain>
    </source>
</reference>
<dbReference type="PROSITE" id="PS51257">
    <property type="entry name" value="PROKAR_LIPOPROTEIN"/>
    <property type="match status" value="1"/>
</dbReference>
<evidence type="ECO:0000313" key="2">
    <source>
        <dbReference type="Proteomes" id="UP000256326"/>
    </source>
</evidence>
<dbReference type="Proteomes" id="UP000256326">
    <property type="component" value="Unassembled WGS sequence"/>
</dbReference>
<accession>A0A3D9CLM4</accession>
<organism evidence="1 2">
    <name type="scientific">Epilithonimonas hispanica</name>
    <dbReference type="NCBI Taxonomy" id="358687"/>
    <lineage>
        <taxon>Bacteria</taxon>
        <taxon>Pseudomonadati</taxon>
        <taxon>Bacteroidota</taxon>
        <taxon>Flavobacteriia</taxon>
        <taxon>Flavobacteriales</taxon>
        <taxon>Weeksellaceae</taxon>
        <taxon>Chryseobacterium group</taxon>
        <taxon>Epilithonimonas</taxon>
    </lineage>
</organism>
<dbReference type="EMBL" id="QNUG01000057">
    <property type="protein sequence ID" value="REC66614.1"/>
    <property type="molecule type" value="Genomic_DNA"/>
</dbReference>
<evidence type="ECO:0000313" key="1">
    <source>
        <dbReference type="EMBL" id="REC66614.1"/>
    </source>
</evidence>
<evidence type="ECO:0008006" key="3">
    <source>
        <dbReference type="Google" id="ProtNLM"/>
    </source>
</evidence>